<protein>
    <submittedName>
        <fullName evidence="1">Uncharacterized protein</fullName>
    </submittedName>
</protein>
<dbReference type="EMBL" id="LR812090">
    <property type="protein sequence ID" value="CAB9494195.1"/>
    <property type="molecule type" value="Genomic_DNA"/>
</dbReference>
<evidence type="ECO:0000313" key="2">
    <source>
        <dbReference type="Proteomes" id="UP000509458"/>
    </source>
</evidence>
<accession>A0A6T9XZE1</accession>
<dbReference type="Proteomes" id="UP000509458">
    <property type="component" value="Chromosome"/>
</dbReference>
<name>A0A6T9XZE1_ALTMA</name>
<gene>
    <name evidence="1" type="ORF">ALFOR1_31156</name>
</gene>
<dbReference type="AlphaFoldDB" id="A0A6T9XZE1"/>
<evidence type="ECO:0000313" key="1">
    <source>
        <dbReference type="EMBL" id="CAB9494195.1"/>
    </source>
</evidence>
<organism evidence="1 2">
    <name type="scientific">Alteromonas macleodii</name>
    <name type="common">Pseudoalteromonas macleodii</name>
    <dbReference type="NCBI Taxonomy" id="28108"/>
    <lineage>
        <taxon>Bacteria</taxon>
        <taxon>Pseudomonadati</taxon>
        <taxon>Pseudomonadota</taxon>
        <taxon>Gammaproteobacteria</taxon>
        <taxon>Alteromonadales</taxon>
        <taxon>Alteromonadaceae</taxon>
        <taxon>Alteromonas/Salinimonas group</taxon>
        <taxon>Alteromonas</taxon>
    </lineage>
</organism>
<proteinExistence type="predicted"/>
<reference evidence="1 2" key="1">
    <citation type="submission" date="2020-06" db="EMBL/GenBank/DDBJ databases">
        <authorList>
            <person name="Duchaud E."/>
        </authorList>
    </citation>
    <scope>NUCLEOTIDE SEQUENCE [LARGE SCALE GENOMIC DNA]</scope>
    <source>
        <strain evidence="1">Alteromonas fortis</strain>
    </source>
</reference>
<sequence>MLLLGCAKGRVDILSKEGELLDSCTAEFNWHLHGVQDSVDYILYLCAKGHLENGKVISDPTILENDYSLPSPPNSQTWNKRSAYESYKSGHLSEQKYGYILAAIEYEYILSAEKARKQLDSGVITKKQYEQLVYEAAVLFNGK</sequence>